<evidence type="ECO:0000256" key="3">
    <source>
        <dbReference type="ARBA" id="ARBA00023125"/>
    </source>
</evidence>
<dbReference type="GO" id="GO:0003700">
    <property type="term" value="F:DNA-binding transcription factor activity"/>
    <property type="evidence" value="ECO:0007669"/>
    <property type="project" value="InterPro"/>
</dbReference>
<evidence type="ECO:0000256" key="2">
    <source>
        <dbReference type="ARBA" id="ARBA00023015"/>
    </source>
</evidence>
<gene>
    <name evidence="6" type="ORF">MPLDJ20_90302</name>
</gene>
<dbReference type="Pfam" id="PF03466">
    <property type="entry name" value="LysR_substrate"/>
    <property type="match status" value="1"/>
</dbReference>
<comment type="similarity">
    <text evidence="1">Belongs to the LysR transcriptional regulatory family.</text>
</comment>
<dbReference type="EMBL" id="CCNB01000046">
    <property type="protein sequence ID" value="CDX46967.1"/>
    <property type="molecule type" value="Genomic_DNA"/>
</dbReference>
<dbReference type="Pfam" id="PF00126">
    <property type="entry name" value="HTH_1"/>
    <property type="match status" value="1"/>
</dbReference>
<sequence length="304" mass="33077">MKEFDWNLIKSFVAVAETGSLSGAARRLAASQPTLGRHIAELEAALGVTLFRRGRRGYELTEAGGTLYERGRAVSAEANAFSLLALGAVEAIEGTVRIAASEVVAAFVLPDMMARLGEEEPGIEVEIVASNQVENLLRRDADIAIRMVRPAQNELVARKVTDIPLCLCAASAYLDLRGRPETPADLADHALVGFDRSDEIIRGFTAFGIPVGRSHFRFRTDNQIVLWEAVRSGNGIGIGQEPLADRDPGLEKLLPDVPLPVLPVWLAMHRDVRTSMRIRRVADFLHEELKRYSAGTGSGANSAR</sequence>
<feature type="domain" description="HTH lysR-type" evidence="5">
    <location>
        <begin position="4"/>
        <end position="61"/>
    </location>
</feature>
<dbReference type="PANTHER" id="PTHR30537:SF3">
    <property type="entry name" value="TRANSCRIPTIONAL REGULATORY PROTEIN"/>
    <property type="match status" value="1"/>
</dbReference>
<dbReference type="InterPro" id="IPR005119">
    <property type="entry name" value="LysR_subst-bd"/>
</dbReference>
<evidence type="ECO:0000313" key="6">
    <source>
        <dbReference type="EMBL" id="CDX46967.1"/>
    </source>
</evidence>
<dbReference type="InterPro" id="IPR036390">
    <property type="entry name" value="WH_DNA-bd_sf"/>
</dbReference>
<dbReference type="SUPFAM" id="SSF46785">
    <property type="entry name" value="Winged helix' DNA-binding domain"/>
    <property type="match status" value="1"/>
</dbReference>
<dbReference type="GeneID" id="31894067"/>
<dbReference type="Gene3D" id="1.10.10.10">
    <property type="entry name" value="Winged helix-like DNA-binding domain superfamily/Winged helix DNA-binding domain"/>
    <property type="match status" value="1"/>
</dbReference>
<evidence type="ECO:0000259" key="5">
    <source>
        <dbReference type="PROSITE" id="PS50931"/>
    </source>
</evidence>
<dbReference type="Gene3D" id="3.40.190.290">
    <property type="match status" value="1"/>
</dbReference>
<evidence type="ECO:0000313" key="7">
    <source>
        <dbReference type="Proteomes" id="UP000046373"/>
    </source>
</evidence>
<dbReference type="GO" id="GO:0043565">
    <property type="term" value="F:sequence-specific DNA binding"/>
    <property type="evidence" value="ECO:0007669"/>
    <property type="project" value="TreeGrafter"/>
</dbReference>
<organism evidence="6 7">
    <name type="scientific">Mesorhizobium plurifarium</name>
    <dbReference type="NCBI Taxonomy" id="69974"/>
    <lineage>
        <taxon>Bacteria</taxon>
        <taxon>Pseudomonadati</taxon>
        <taxon>Pseudomonadota</taxon>
        <taxon>Alphaproteobacteria</taxon>
        <taxon>Hyphomicrobiales</taxon>
        <taxon>Phyllobacteriaceae</taxon>
        <taxon>Mesorhizobium</taxon>
    </lineage>
</organism>
<accession>A0A090FSH5</accession>
<protein>
    <submittedName>
        <fullName evidence="6">LysR family transcriptional regulator</fullName>
    </submittedName>
</protein>
<dbReference type="InterPro" id="IPR000847">
    <property type="entry name" value="LysR_HTH_N"/>
</dbReference>
<dbReference type="InterPro" id="IPR058163">
    <property type="entry name" value="LysR-type_TF_proteobact-type"/>
</dbReference>
<proteinExistence type="inferred from homology"/>
<dbReference type="PROSITE" id="PS50931">
    <property type="entry name" value="HTH_LYSR"/>
    <property type="match status" value="1"/>
</dbReference>
<dbReference type="AlphaFoldDB" id="A0A090FSH5"/>
<keyword evidence="2" id="KW-0805">Transcription regulation</keyword>
<dbReference type="SUPFAM" id="SSF53850">
    <property type="entry name" value="Periplasmic binding protein-like II"/>
    <property type="match status" value="1"/>
</dbReference>
<dbReference type="PRINTS" id="PR00039">
    <property type="entry name" value="HTHLYSR"/>
</dbReference>
<evidence type="ECO:0000256" key="4">
    <source>
        <dbReference type="ARBA" id="ARBA00023163"/>
    </source>
</evidence>
<dbReference type="FunFam" id="1.10.10.10:FF:000001">
    <property type="entry name" value="LysR family transcriptional regulator"/>
    <property type="match status" value="1"/>
</dbReference>
<dbReference type="Proteomes" id="UP000046373">
    <property type="component" value="Unassembled WGS sequence"/>
</dbReference>
<name>A0A090FSH5_MESPL</name>
<reference evidence="6 7" key="1">
    <citation type="submission" date="2014-08" db="EMBL/GenBank/DDBJ databases">
        <authorList>
            <person name="Moulin Lionel"/>
        </authorList>
    </citation>
    <scope>NUCLEOTIDE SEQUENCE [LARGE SCALE GENOMIC DNA]</scope>
</reference>
<dbReference type="PANTHER" id="PTHR30537">
    <property type="entry name" value="HTH-TYPE TRANSCRIPTIONAL REGULATOR"/>
    <property type="match status" value="1"/>
</dbReference>
<dbReference type="InterPro" id="IPR036388">
    <property type="entry name" value="WH-like_DNA-bd_sf"/>
</dbReference>
<evidence type="ECO:0000256" key="1">
    <source>
        <dbReference type="ARBA" id="ARBA00009437"/>
    </source>
</evidence>
<keyword evidence="4" id="KW-0804">Transcription</keyword>
<dbReference type="GO" id="GO:0006351">
    <property type="term" value="P:DNA-templated transcription"/>
    <property type="evidence" value="ECO:0007669"/>
    <property type="project" value="TreeGrafter"/>
</dbReference>
<keyword evidence="3" id="KW-0238">DNA-binding</keyword>